<feature type="compositionally biased region" description="Basic and acidic residues" evidence="1">
    <location>
        <begin position="248"/>
        <end position="268"/>
    </location>
</feature>
<protein>
    <submittedName>
        <fullName evidence="2">Uncharacterized protein</fullName>
    </submittedName>
</protein>
<feature type="region of interest" description="Disordered" evidence="1">
    <location>
        <begin position="188"/>
        <end position="211"/>
    </location>
</feature>
<dbReference type="PANTHER" id="PTHR21275:SF1">
    <property type="entry name" value="RWD DOMAIN-CONTAINING PROTEIN 4"/>
    <property type="match status" value="1"/>
</dbReference>
<gene>
    <name evidence="2" type="ORF">Celaphus_00017757</name>
</gene>
<comment type="caution">
    <text evidence="2">The sequence shown here is derived from an EMBL/GenBank/DDBJ whole genome shotgun (WGS) entry which is preliminary data.</text>
</comment>
<feature type="region of interest" description="Disordered" evidence="1">
    <location>
        <begin position="1"/>
        <end position="21"/>
    </location>
</feature>
<dbReference type="Proteomes" id="UP000242450">
    <property type="component" value="Chromosome 27"/>
</dbReference>
<organism evidence="2 3">
    <name type="scientific">Cervus elaphus hippelaphus</name>
    <name type="common">European red deer</name>
    <dbReference type="NCBI Taxonomy" id="46360"/>
    <lineage>
        <taxon>Eukaryota</taxon>
        <taxon>Metazoa</taxon>
        <taxon>Chordata</taxon>
        <taxon>Craniata</taxon>
        <taxon>Vertebrata</taxon>
        <taxon>Euteleostomi</taxon>
        <taxon>Mammalia</taxon>
        <taxon>Eutheria</taxon>
        <taxon>Laurasiatheria</taxon>
        <taxon>Artiodactyla</taxon>
        <taxon>Ruminantia</taxon>
        <taxon>Pecora</taxon>
        <taxon>Cervidae</taxon>
        <taxon>Cervinae</taxon>
        <taxon>Cervus</taxon>
    </lineage>
</organism>
<evidence type="ECO:0000313" key="2">
    <source>
        <dbReference type="EMBL" id="OWK01641.1"/>
    </source>
</evidence>
<dbReference type="EMBL" id="MKHE01000027">
    <property type="protein sequence ID" value="OWK01641.1"/>
    <property type="molecule type" value="Genomic_DNA"/>
</dbReference>
<sequence length="411" mass="44500">MVRRRDESLVGPTINQQPLEGRDDGELQLSLGFLQKRWALSNHVMITSANSMLILRALLRDFQLPTRGAPAIELHVSTARASGAHDSSTARSVCLSSPVRRRGSGPGLRATALASFSLSLNAVRPVTGAMGANEDQKMELEALRSIYEGDESFRELSPVSFQYRIGSDRLYISADLEKPNNPAKFTARSLTHVPRPNLLTAQPPGPPGDCPRTVPKGWLLPLGLGFPRCEMRGECPSSKATPLCGDPGRGRPRETLRTGHRGLADARRAGGSAERGRRRPVRSDSAPDRGPRLPSGPPTPKPVYSRCIAEVLTSTIPSLKVVGPGGLLGPWALPLHITRRCGLFPAQTVHHEDPYTCPRAETPWVPRPPPQLPAPPPCHPAGLLAQLPLWPTLRASIQPCASDPPSLLFRL</sequence>
<evidence type="ECO:0000313" key="3">
    <source>
        <dbReference type="Proteomes" id="UP000242450"/>
    </source>
</evidence>
<feature type="region of interest" description="Disordered" evidence="1">
    <location>
        <begin position="236"/>
        <end position="302"/>
    </location>
</feature>
<dbReference type="OrthoDB" id="10045773at2759"/>
<proteinExistence type="predicted"/>
<accession>A0A212C6M1</accession>
<dbReference type="InterPro" id="IPR042770">
    <property type="entry name" value="RWDD4"/>
</dbReference>
<feature type="compositionally biased region" description="Basic and acidic residues" evidence="1">
    <location>
        <begin position="281"/>
        <end position="291"/>
    </location>
</feature>
<reference evidence="2 3" key="1">
    <citation type="journal article" date="2018" name="Mol. Genet. Genomics">
        <title>The red deer Cervus elaphus genome CerEla1.0: sequencing, annotating, genes, and chromosomes.</title>
        <authorList>
            <person name="Bana N.A."/>
            <person name="Nyiri A."/>
            <person name="Nagy J."/>
            <person name="Frank K."/>
            <person name="Nagy T."/>
            <person name="Steger V."/>
            <person name="Schiller M."/>
            <person name="Lakatos P."/>
            <person name="Sugar L."/>
            <person name="Horn P."/>
            <person name="Barta E."/>
            <person name="Orosz L."/>
        </authorList>
    </citation>
    <scope>NUCLEOTIDE SEQUENCE [LARGE SCALE GENOMIC DNA]</scope>
    <source>
        <strain evidence="2">Hungarian</strain>
    </source>
</reference>
<keyword evidence="3" id="KW-1185">Reference proteome</keyword>
<dbReference type="PANTHER" id="PTHR21275">
    <property type="entry name" value="RWD DOMAIN-CONTAINING PROTEIN 4"/>
    <property type="match status" value="1"/>
</dbReference>
<name>A0A212C6M1_CEREH</name>
<evidence type="ECO:0000256" key="1">
    <source>
        <dbReference type="SAM" id="MobiDB-lite"/>
    </source>
</evidence>
<dbReference type="AlphaFoldDB" id="A0A212C6M1"/>